<reference evidence="1 2" key="1">
    <citation type="journal article" date="2010" name="J. Bacteriol.">
        <title>Genome sequence of the oligotrophic marine Gammaproteobacterium HTCC2143, isolated from the Oregon Coast.</title>
        <authorList>
            <person name="Oh H.M."/>
            <person name="Kang I."/>
            <person name="Ferriera S."/>
            <person name="Giovannoni S.J."/>
            <person name="Cho J.C."/>
        </authorList>
    </citation>
    <scope>NUCLEOTIDE SEQUENCE [LARGE SCALE GENOMIC DNA]</scope>
    <source>
        <strain evidence="1 2">HTCC2143</strain>
    </source>
</reference>
<proteinExistence type="predicted"/>
<dbReference type="Proteomes" id="UP000004931">
    <property type="component" value="Unassembled WGS sequence"/>
</dbReference>
<accession>A0YCC1</accession>
<name>A0YCC1_9GAMM</name>
<dbReference type="OrthoDB" id="5615627at2"/>
<protein>
    <recommendedName>
        <fullName evidence="3">AsmA domain-containing protein</fullName>
    </recommendedName>
</protein>
<organism evidence="1 2">
    <name type="scientific">marine gamma proteobacterium HTCC2143</name>
    <dbReference type="NCBI Taxonomy" id="247633"/>
    <lineage>
        <taxon>Bacteria</taxon>
        <taxon>Pseudomonadati</taxon>
        <taxon>Pseudomonadota</taxon>
        <taxon>Gammaproteobacteria</taxon>
        <taxon>Cellvibrionales</taxon>
        <taxon>Spongiibacteraceae</taxon>
        <taxon>BD1-7 clade</taxon>
    </lineage>
</organism>
<keyword evidence="2" id="KW-1185">Reference proteome</keyword>
<gene>
    <name evidence="1" type="ORF">GP2143_07819</name>
</gene>
<evidence type="ECO:0000313" key="1">
    <source>
        <dbReference type="EMBL" id="EAW31440.1"/>
    </source>
</evidence>
<evidence type="ECO:0008006" key="3">
    <source>
        <dbReference type="Google" id="ProtNLM"/>
    </source>
</evidence>
<dbReference type="EMBL" id="AAVT01000003">
    <property type="protein sequence ID" value="EAW31440.1"/>
    <property type="molecule type" value="Genomic_DNA"/>
</dbReference>
<dbReference type="eggNOG" id="COG2982">
    <property type="taxonomic scope" value="Bacteria"/>
</dbReference>
<evidence type="ECO:0000313" key="2">
    <source>
        <dbReference type="Proteomes" id="UP000004931"/>
    </source>
</evidence>
<sequence>MKILLGLLIVIVIGVLGAGFYIANNMNGLVKDAVEEVGSQVLKTPVRLKAVNIQLLQGRAEISGLTIANPSGFDQLNVFQMDKIAVELDLVSLMDSVVNLKEISIDGASVIAEQKGLGTNLQALMKNLQGSSDDTSDTVAADDSSSPELLIKVGLFQFINSSTSLVSEKWGQSEVSIPDIKLTQLGGEQGLPPQQLAEAILKPLMKQLSSAVEEHLKGLFEGKLKEKLEEKEDELKKKLSNKIADELGDDSDDRINSLKSLLSR</sequence>
<dbReference type="AlphaFoldDB" id="A0YCC1"/>
<comment type="caution">
    <text evidence="1">The sequence shown here is derived from an EMBL/GenBank/DDBJ whole genome shotgun (WGS) entry which is preliminary data.</text>
</comment>
<dbReference type="STRING" id="247633.GP2143_07819"/>